<dbReference type="EMBL" id="GBXM01035895">
    <property type="protein sequence ID" value="JAH72682.1"/>
    <property type="molecule type" value="Transcribed_RNA"/>
</dbReference>
<reference evidence="1" key="2">
    <citation type="journal article" date="2015" name="Fish Shellfish Immunol.">
        <title>Early steps in the European eel (Anguilla anguilla)-Vibrio vulnificus interaction in the gills: Role of the RtxA13 toxin.</title>
        <authorList>
            <person name="Callol A."/>
            <person name="Pajuelo D."/>
            <person name="Ebbesson L."/>
            <person name="Teles M."/>
            <person name="MacKenzie S."/>
            <person name="Amaro C."/>
        </authorList>
    </citation>
    <scope>NUCLEOTIDE SEQUENCE</scope>
</reference>
<accession>A0A0E9V3R3</accession>
<dbReference type="AlphaFoldDB" id="A0A0E9V3R3"/>
<protein>
    <submittedName>
        <fullName evidence="1">Uncharacterized protein</fullName>
    </submittedName>
</protein>
<evidence type="ECO:0000313" key="1">
    <source>
        <dbReference type="EMBL" id="JAH72682.1"/>
    </source>
</evidence>
<reference evidence="1" key="1">
    <citation type="submission" date="2014-11" db="EMBL/GenBank/DDBJ databases">
        <authorList>
            <person name="Amaro Gonzalez C."/>
        </authorList>
    </citation>
    <scope>NUCLEOTIDE SEQUENCE</scope>
</reference>
<sequence>MMSVTYEPTLVTRQTCE</sequence>
<proteinExistence type="predicted"/>
<organism evidence="1">
    <name type="scientific">Anguilla anguilla</name>
    <name type="common">European freshwater eel</name>
    <name type="synonym">Muraena anguilla</name>
    <dbReference type="NCBI Taxonomy" id="7936"/>
    <lineage>
        <taxon>Eukaryota</taxon>
        <taxon>Metazoa</taxon>
        <taxon>Chordata</taxon>
        <taxon>Craniata</taxon>
        <taxon>Vertebrata</taxon>
        <taxon>Euteleostomi</taxon>
        <taxon>Actinopterygii</taxon>
        <taxon>Neopterygii</taxon>
        <taxon>Teleostei</taxon>
        <taxon>Anguilliformes</taxon>
        <taxon>Anguillidae</taxon>
        <taxon>Anguilla</taxon>
    </lineage>
</organism>
<name>A0A0E9V3R3_ANGAN</name>